<dbReference type="Gene3D" id="3.30.9.10">
    <property type="entry name" value="D-Amino Acid Oxidase, subunit A, domain 2"/>
    <property type="match status" value="1"/>
</dbReference>
<name>A0A505DI43_9ACTN</name>
<dbReference type="OrthoDB" id="9806257at2"/>
<comment type="caution">
    <text evidence="3">The sequence shown here is derived from an EMBL/GenBank/DDBJ whole genome shotgun (WGS) entry which is preliminary data.</text>
</comment>
<evidence type="ECO:0000256" key="1">
    <source>
        <dbReference type="ARBA" id="ARBA00023002"/>
    </source>
</evidence>
<dbReference type="AlphaFoldDB" id="A0A505DI43"/>
<protein>
    <submittedName>
        <fullName evidence="3">FAD-dependent oxidoreductase</fullName>
    </submittedName>
</protein>
<dbReference type="PANTHER" id="PTHR13847:SF289">
    <property type="entry name" value="GLYCINE OXIDASE"/>
    <property type="match status" value="1"/>
</dbReference>
<dbReference type="Pfam" id="PF01266">
    <property type="entry name" value="DAO"/>
    <property type="match status" value="1"/>
</dbReference>
<dbReference type="SUPFAM" id="SSF54373">
    <property type="entry name" value="FAD-linked reductases, C-terminal domain"/>
    <property type="match status" value="1"/>
</dbReference>
<organism evidence="3 4">
    <name type="scientific">Streptomyces sporangiiformans</name>
    <dbReference type="NCBI Taxonomy" id="2315329"/>
    <lineage>
        <taxon>Bacteria</taxon>
        <taxon>Bacillati</taxon>
        <taxon>Actinomycetota</taxon>
        <taxon>Actinomycetes</taxon>
        <taxon>Kitasatosporales</taxon>
        <taxon>Streptomycetaceae</taxon>
        <taxon>Streptomyces</taxon>
    </lineage>
</organism>
<dbReference type="PANTHER" id="PTHR13847">
    <property type="entry name" value="SARCOSINE DEHYDROGENASE-RELATED"/>
    <property type="match status" value="1"/>
</dbReference>
<dbReference type="InterPro" id="IPR036188">
    <property type="entry name" value="FAD/NAD-bd_sf"/>
</dbReference>
<evidence type="ECO:0000313" key="4">
    <source>
        <dbReference type="Proteomes" id="UP000317378"/>
    </source>
</evidence>
<sequence length="431" mass="46362">MRIIVVGAGAVGLASAYRLAKSGCEVVVLDARRAGSAATHGNAAKIALAESGPVPAPGVILQSLKWMLKPDSPLYVKPSLAPGFVKFMLSMARHCTARDFRRGLEIQLRLAEGTMDLLDDWTRDGVSFEMHKAGVLLAFETRDRYEEQCASLDVFERFGMLPEHLHGDAVQAREPVLNGRIRHGLFFPDDRQVEPDSLTQGLLKRCQELGVRIHEHTPVRRFLRRGGTVTGVLTDKGEFTGGSLLLASGVWAGRMSRALGVSLPIRPGKGYSVDYSPAPVPLRTPLTLEDARVAVTPLNGFLRLAGTMEFGGLEESVNPRRVAAIKQAAADSLTGWDNPPGEAAPWAGLRPMTPDSLPVIGRLDPLPNVYVASGHGMLGLTLAPATAEIITEAITRQHLPATAEAVSPPPLHPQVTFLPQHPFVPISGDLP</sequence>
<dbReference type="RefSeq" id="WP_119099972.1">
    <property type="nucleotide sequence ID" value="NZ_QXMJ01000083.1"/>
</dbReference>
<dbReference type="SUPFAM" id="SSF51905">
    <property type="entry name" value="FAD/NAD(P)-binding domain"/>
    <property type="match status" value="1"/>
</dbReference>
<dbReference type="Gene3D" id="3.50.50.60">
    <property type="entry name" value="FAD/NAD(P)-binding domain"/>
    <property type="match status" value="2"/>
</dbReference>
<keyword evidence="1" id="KW-0560">Oxidoreductase</keyword>
<evidence type="ECO:0000259" key="2">
    <source>
        <dbReference type="Pfam" id="PF01266"/>
    </source>
</evidence>
<accession>A0A505DI43</accession>
<dbReference type="Proteomes" id="UP000317378">
    <property type="component" value="Unassembled WGS sequence"/>
</dbReference>
<gene>
    <name evidence="3" type="ORF">FGD71_009655</name>
</gene>
<dbReference type="EMBL" id="VCHX02000083">
    <property type="protein sequence ID" value="TPQ22512.1"/>
    <property type="molecule type" value="Genomic_DNA"/>
</dbReference>
<dbReference type="GO" id="GO:0016491">
    <property type="term" value="F:oxidoreductase activity"/>
    <property type="evidence" value="ECO:0007669"/>
    <property type="project" value="UniProtKB-KW"/>
</dbReference>
<evidence type="ECO:0000313" key="3">
    <source>
        <dbReference type="EMBL" id="TPQ22512.1"/>
    </source>
</evidence>
<dbReference type="GO" id="GO:0005737">
    <property type="term" value="C:cytoplasm"/>
    <property type="evidence" value="ECO:0007669"/>
    <property type="project" value="TreeGrafter"/>
</dbReference>
<feature type="domain" description="FAD dependent oxidoreductase" evidence="2">
    <location>
        <begin position="2"/>
        <end position="392"/>
    </location>
</feature>
<proteinExistence type="predicted"/>
<dbReference type="InterPro" id="IPR006076">
    <property type="entry name" value="FAD-dep_OxRdtase"/>
</dbReference>
<reference evidence="3 4" key="1">
    <citation type="submission" date="2019-06" db="EMBL/GenBank/DDBJ databases">
        <title>Streptomyces sporangiiformans sp. nov., a novel actinomycete isolated from soil in Mount Song.</title>
        <authorList>
            <person name="Han L."/>
        </authorList>
    </citation>
    <scope>NUCLEOTIDE SEQUENCE [LARGE SCALE GENOMIC DNA]</scope>
    <source>
        <strain evidence="3 4">NEAU-SSA 1</strain>
    </source>
</reference>
<keyword evidence="4" id="KW-1185">Reference proteome</keyword>